<feature type="compositionally biased region" description="Acidic residues" evidence="11">
    <location>
        <begin position="101"/>
        <end position="112"/>
    </location>
</feature>
<keyword evidence="7" id="KW-0067">ATP-binding</keyword>
<protein>
    <recommendedName>
        <fullName evidence="3">DNA helicase</fullName>
        <ecNumber evidence="3">3.6.4.12</ecNumber>
    </recommendedName>
</protein>
<comment type="similarity">
    <text evidence="2">Belongs to the SNF2/RAD54 helicase family.</text>
</comment>
<dbReference type="CDD" id="cd17998">
    <property type="entry name" value="DEXHc_SMARCAD1"/>
    <property type="match status" value="1"/>
</dbReference>
<dbReference type="GO" id="GO:0140658">
    <property type="term" value="F:ATP-dependent chromatin remodeler activity"/>
    <property type="evidence" value="ECO:0007669"/>
    <property type="project" value="UniProtKB-ARBA"/>
</dbReference>
<feature type="compositionally biased region" description="Low complexity" evidence="11">
    <location>
        <begin position="178"/>
        <end position="188"/>
    </location>
</feature>
<evidence type="ECO:0000256" key="2">
    <source>
        <dbReference type="ARBA" id="ARBA00007025"/>
    </source>
</evidence>
<evidence type="ECO:0000256" key="1">
    <source>
        <dbReference type="ARBA" id="ARBA00004123"/>
    </source>
</evidence>
<evidence type="ECO:0000313" key="15">
    <source>
        <dbReference type="Proteomes" id="UP000799438"/>
    </source>
</evidence>
<keyword evidence="15" id="KW-1185">Reference proteome</keyword>
<dbReference type="FunFam" id="3.40.50.10810:FF:000014">
    <property type="entry name" value="SWI/SNF-related matrix-associated actin-dependent regulator of chromatin subfamily A containing DEAD/H box 1"/>
    <property type="match status" value="1"/>
</dbReference>
<dbReference type="RefSeq" id="XP_033402644.1">
    <property type="nucleotide sequence ID" value="XM_033536137.1"/>
</dbReference>
<name>A0A6A6BS79_9PEZI</name>
<feature type="domain" description="Helicase C-terminal" evidence="13">
    <location>
        <begin position="928"/>
        <end position="1094"/>
    </location>
</feature>
<evidence type="ECO:0000259" key="13">
    <source>
        <dbReference type="PROSITE" id="PS51194"/>
    </source>
</evidence>
<gene>
    <name evidence="14" type="ORF">K452DRAFT_208528</name>
</gene>
<dbReference type="SMART" id="SM00490">
    <property type="entry name" value="HELICc"/>
    <property type="match status" value="1"/>
</dbReference>
<evidence type="ECO:0000256" key="11">
    <source>
        <dbReference type="SAM" id="MobiDB-lite"/>
    </source>
</evidence>
<dbReference type="GO" id="GO:0003677">
    <property type="term" value="F:DNA binding"/>
    <property type="evidence" value="ECO:0007669"/>
    <property type="project" value="UniProtKB-KW"/>
</dbReference>
<dbReference type="Proteomes" id="UP000799438">
    <property type="component" value="Unassembled WGS sequence"/>
</dbReference>
<feature type="non-terminal residue" evidence="14">
    <location>
        <position position="1116"/>
    </location>
</feature>
<dbReference type="GO" id="GO:0003678">
    <property type="term" value="F:DNA helicase activity"/>
    <property type="evidence" value="ECO:0007669"/>
    <property type="project" value="UniProtKB-EC"/>
</dbReference>
<dbReference type="GO" id="GO:0005634">
    <property type="term" value="C:nucleus"/>
    <property type="evidence" value="ECO:0007669"/>
    <property type="project" value="UniProtKB-SubCell"/>
</dbReference>
<evidence type="ECO:0000256" key="3">
    <source>
        <dbReference type="ARBA" id="ARBA00012551"/>
    </source>
</evidence>
<feature type="region of interest" description="Disordered" evidence="11">
    <location>
        <begin position="62"/>
        <end position="122"/>
    </location>
</feature>
<dbReference type="GeneID" id="54293633"/>
<dbReference type="GO" id="GO:0016787">
    <property type="term" value="F:hydrolase activity"/>
    <property type="evidence" value="ECO:0007669"/>
    <property type="project" value="UniProtKB-KW"/>
</dbReference>
<dbReference type="InterPro" id="IPR014001">
    <property type="entry name" value="Helicase_ATP-bd"/>
</dbReference>
<dbReference type="Gene3D" id="3.40.50.300">
    <property type="entry name" value="P-loop containing nucleotide triphosphate hydrolases"/>
    <property type="match status" value="2"/>
</dbReference>
<keyword evidence="6" id="KW-0347">Helicase</keyword>
<dbReference type="InterPro" id="IPR027417">
    <property type="entry name" value="P-loop_NTPase"/>
</dbReference>
<dbReference type="GO" id="GO:0005694">
    <property type="term" value="C:chromosome"/>
    <property type="evidence" value="ECO:0007669"/>
    <property type="project" value="UniProtKB-ARBA"/>
</dbReference>
<dbReference type="Pfam" id="PF00176">
    <property type="entry name" value="SNF2-rel_dom"/>
    <property type="match status" value="1"/>
</dbReference>
<dbReference type="Gene3D" id="3.40.50.10810">
    <property type="entry name" value="Tandem AAA-ATPase domain"/>
    <property type="match status" value="1"/>
</dbReference>
<feature type="region of interest" description="Disordered" evidence="11">
    <location>
        <begin position="1075"/>
        <end position="1101"/>
    </location>
</feature>
<dbReference type="AlphaFoldDB" id="A0A6A6BS79"/>
<dbReference type="PROSITE" id="PS51192">
    <property type="entry name" value="HELICASE_ATP_BIND_1"/>
    <property type="match status" value="1"/>
</dbReference>
<dbReference type="GO" id="GO:0005524">
    <property type="term" value="F:ATP binding"/>
    <property type="evidence" value="ECO:0007669"/>
    <property type="project" value="UniProtKB-KW"/>
</dbReference>
<evidence type="ECO:0000256" key="10">
    <source>
        <dbReference type="ARBA" id="ARBA00023242"/>
    </source>
</evidence>
<feature type="region of interest" description="Disordered" evidence="11">
    <location>
        <begin position="150"/>
        <end position="189"/>
    </location>
</feature>
<dbReference type="InterPro" id="IPR038718">
    <property type="entry name" value="SNF2-like_sf"/>
</dbReference>
<feature type="compositionally biased region" description="Basic and acidic residues" evidence="11">
    <location>
        <begin position="292"/>
        <end position="307"/>
    </location>
</feature>
<feature type="compositionally biased region" description="Basic and acidic residues" evidence="11">
    <location>
        <begin position="1085"/>
        <end position="1101"/>
    </location>
</feature>
<dbReference type="PROSITE" id="PS51194">
    <property type="entry name" value="HELICASE_CTER"/>
    <property type="match status" value="1"/>
</dbReference>
<evidence type="ECO:0000256" key="6">
    <source>
        <dbReference type="ARBA" id="ARBA00022806"/>
    </source>
</evidence>
<dbReference type="Pfam" id="PF00271">
    <property type="entry name" value="Helicase_C"/>
    <property type="match status" value="1"/>
</dbReference>
<dbReference type="EMBL" id="ML995475">
    <property type="protein sequence ID" value="KAF2146936.1"/>
    <property type="molecule type" value="Genomic_DNA"/>
</dbReference>
<dbReference type="OrthoDB" id="5857104at2759"/>
<dbReference type="InterPro" id="IPR000330">
    <property type="entry name" value="SNF2_N"/>
</dbReference>
<evidence type="ECO:0000256" key="5">
    <source>
        <dbReference type="ARBA" id="ARBA00022801"/>
    </source>
</evidence>
<dbReference type="InterPro" id="IPR049730">
    <property type="entry name" value="SNF2/RAD54-like_C"/>
</dbReference>
<dbReference type="SUPFAM" id="SSF52540">
    <property type="entry name" value="P-loop containing nucleoside triphosphate hydrolases"/>
    <property type="match status" value="2"/>
</dbReference>
<feature type="region of interest" description="Disordered" evidence="11">
    <location>
        <begin position="252"/>
        <end position="387"/>
    </location>
</feature>
<feature type="compositionally biased region" description="Acidic residues" evidence="11">
    <location>
        <begin position="369"/>
        <end position="387"/>
    </location>
</feature>
<keyword evidence="9" id="KW-0238">DNA-binding</keyword>
<dbReference type="InterPro" id="IPR001650">
    <property type="entry name" value="Helicase_C-like"/>
</dbReference>
<organism evidence="14 15">
    <name type="scientific">Aplosporella prunicola CBS 121167</name>
    <dbReference type="NCBI Taxonomy" id="1176127"/>
    <lineage>
        <taxon>Eukaryota</taxon>
        <taxon>Fungi</taxon>
        <taxon>Dikarya</taxon>
        <taxon>Ascomycota</taxon>
        <taxon>Pezizomycotina</taxon>
        <taxon>Dothideomycetes</taxon>
        <taxon>Dothideomycetes incertae sedis</taxon>
        <taxon>Botryosphaeriales</taxon>
        <taxon>Aplosporellaceae</taxon>
        <taxon>Aplosporella</taxon>
    </lineage>
</organism>
<feature type="domain" description="Helicase ATP-binding" evidence="12">
    <location>
        <begin position="577"/>
        <end position="746"/>
    </location>
</feature>
<evidence type="ECO:0000259" key="12">
    <source>
        <dbReference type="PROSITE" id="PS51192"/>
    </source>
</evidence>
<keyword evidence="5" id="KW-0378">Hydrolase</keyword>
<evidence type="ECO:0000256" key="7">
    <source>
        <dbReference type="ARBA" id="ARBA00022840"/>
    </source>
</evidence>
<evidence type="ECO:0000256" key="4">
    <source>
        <dbReference type="ARBA" id="ARBA00022741"/>
    </source>
</evidence>
<accession>A0A6A6BS79</accession>
<dbReference type="SMART" id="SM00487">
    <property type="entry name" value="DEXDc"/>
    <property type="match status" value="1"/>
</dbReference>
<comment type="subcellular location">
    <subcellularLocation>
        <location evidence="1">Nucleus</location>
    </subcellularLocation>
</comment>
<sequence length="1116" mass="125046">HETIATVPVNQYNDSTALSRFSPPPFSEVPEVTQPTQILDTPIAARTDPNSIVQVAASSPLHYAQPSSSPPSKLSMAGIAPPGTIFRPPPRARPTAKASFDDDPPVADSSEDELSKADIKPSSFSRRRIADIAGDQAPSAFKQIMSQFEFKGSGSQKRPADDSASAYAAGRRRPQQPPRQQGPARAQPVEITMDDIPDFELQQKVKRMQAVYPHVSITTHYNALLTKKGNFDDAMVYVCELEDKEQASKVKNTIDLTSDDDKPQPIKPKNIAKREVKTTKSIQDKWGSTQTAKRDVAPSKSIQEKWSAKQPQRLSDFVEDRSSPVESSPPKTRRRLVQGRKSAAPLTSEPGSPEKPVVKPAARKPITIESDDESDPGVETAEEEEEEDLELEGNLLNFLNTCPAKELADISNQTIEIAEGIIARRPFKNLDQVRRIDLNPPTATTKAGKKKTTRKPIGEKVMDICEEMWTGYEAIDELVAHCNGLAKPLAAEMKRWGINVSGAAKEGGELNLLSLEEAKSEKDSGIGTPSSSAALDEEEDGDIKITTRKPQFLQKPSVMAVSLILKDYQIVGLNWLNLLWSKKLSCILADDMGLGKTCQVISFLSHLYETGASDRPHLVIVPGSTLENWLREFKSFSPKLVVEPYYGSQKEREELRMNIEENIDNINVIVTTYDTACRNSADNKFLRNLKPTVCVYDEAHVLRNSESKRYNELMRIPAEFRLLLTGTPLQNNLQELVSLLAFLMPNIFKEQKENLQYIFKNKAKTTDANHAALLSKQRIERARIMMTPFILRRKKQQVLKHLPPKTCRVEYCDLVPSQKAIYEGHLERQRKVLEDRLAGRPNQEHANVMMKLRQAAIHPLLFRRIYDDEKLRKMVRLYVKEFPDRDPDLVYEDLEWRNDFDISKICEDVPSVLGKYVLKDEEWMDSGKVKKLVELLQGFQANGDRALIFSQFTMVMDVLEAVLNTIDMPFFRMDGGTPIAKRQDMLDEFYRDTSIPVFMLSTRSGGAGINLACANKVIIFDSSFNPQDDIQAENRAHRVGQKRAVDVVRLVTRGTIEEQIHALGESKLALDERVAGAAGGGEAEESAKKEKEGGALSKAEEEGVDLVERMMLEDLK</sequence>
<dbReference type="PANTHER" id="PTHR10799">
    <property type="entry name" value="SNF2/RAD54 HELICASE FAMILY"/>
    <property type="match status" value="1"/>
</dbReference>
<keyword evidence="10" id="KW-0539">Nucleus</keyword>
<evidence type="ECO:0000256" key="9">
    <source>
        <dbReference type="ARBA" id="ARBA00023125"/>
    </source>
</evidence>
<keyword evidence="4" id="KW-0547">Nucleotide-binding</keyword>
<proteinExistence type="inferred from homology"/>
<evidence type="ECO:0000256" key="8">
    <source>
        <dbReference type="ARBA" id="ARBA00022853"/>
    </source>
</evidence>
<dbReference type="CDD" id="cd18793">
    <property type="entry name" value="SF2_C_SNF"/>
    <property type="match status" value="1"/>
</dbReference>
<dbReference type="EC" id="3.6.4.12" evidence="3"/>
<reference evidence="14" key="1">
    <citation type="journal article" date="2020" name="Stud. Mycol.">
        <title>101 Dothideomycetes genomes: a test case for predicting lifestyles and emergence of pathogens.</title>
        <authorList>
            <person name="Haridas S."/>
            <person name="Albert R."/>
            <person name="Binder M."/>
            <person name="Bloem J."/>
            <person name="Labutti K."/>
            <person name="Salamov A."/>
            <person name="Andreopoulos B."/>
            <person name="Baker S."/>
            <person name="Barry K."/>
            <person name="Bills G."/>
            <person name="Bluhm B."/>
            <person name="Cannon C."/>
            <person name="Castanera R."/>
            <person name="Culley D."/>
            <person name="Daum C."/>
            <person name="Ezra D."/>
            <person name="Gonzalez J."/>
            <person name="Henrissat B."/>
            <person name="Kuo A."/>
            <person name="Liang C."/>
            <person name="Lipzen A."/>
            <person name="Lutzoni F."/>
            <person name="Magnuson J."/>
            <person name="Mondo S."/>
            <person name="Nolan M."/>
            <person name="Ohm R."/>
            <person name="Pangilinan J."/>
            <person name="Park H.-J."/>
            <person name="Ramirez L."/>
            <person name="Alfaro M."/>
            <person name="Sun H."/>
            <person name="Tritt A."/>
            <person name="Yoshinaga Y."/>
            <person name="Zwiers L.-H."/>
            <person name="Turgeon B."/>
            <person name="Goodwin S."/>
            <person name="Spatafora J."/>
            <person name="Crous P."/>
            <person name="Grigoriev I."/>
        </authorList>
    </citation>
    <scope>NUCLEOTIDE SEQUENCE</scope>
    <source>
        <strain evidence="14">CBS 121167</strain>
    </source>
</reference>
<feature type="non-terminal residue" evidence="14">
    <location>
        <position position="1"/>
    </location>
</feature>
<evidence type="ECO:0000313" key="14">
    <source>
        <dbReference type="EMBL" id="KAF2146936.1"/>
    </source>
</evidence>
<keyword evidence="8" id="KW-0156">Chromatin regulator</keyword>